<dbReference type="AlphaFoldDB" id="A0A9Q9CMC9"/>
<dbReference type="SUPFAM" id="SSF101473">
    <property type="entry name" value="DhaL-like"/>
    <property type="match status" value="1"/>
</dbReference>
<sequence length="545" mass="59623">MSLKQINGIVFKQMVINGANNLANRSKYVDQLNVFPVPDGDTGTNMSMTMTAGAKELVSLEEASIGKVAKVLSRGLLMGARGNSGVILSQLFRGFATGLEGKDEADIEDIAKALESGVKTAYKAVMKPIEGTILTVARESAEAAGAKYETVETIVDLYDLVVNEMQISLNRTPELLPVLKEVGVVDSGGQGLLYIFEGFLKALKGETIVLEAQTEATGESAQTALSSDEVEFGYCTEFIIRLDEERTPFKEDVFRGRLEKLGNSIVVVQDEDIVKVHVHTLTPGDALNLAQKHGEFVKLKIENMTEQHNEIIGQNAPQSEPAKREQAEYGIISVVAGEGIKHLFEEQGCHYVIEGGQTMNPSTEDFLKAIDELNAKNIIILPNNSNIIMAANQAAQVTEDVNVVVVPSKTIPQGYTALMMFNEHASVEDNTEEMNQAITEVKSGQVTYAVRDTQMNGVDIKENDFIGILDKDIIVSVPERFESACALVDKMIDEDSEIVTILYGEGVDEDEADELAEYIENKYDDVEVTIFDGQQPVYSYIISVE</sequence>
<dbReference type="SMART" id="SM01121">
    <property type="entry name" value="Dak1_2"/>
    <property type="match status" value="1"/>
</dbReference>
<dbReference type="InterPro" id="IPR036117">
    <property type="entry name" value="DhaL_dom_sf"/>
</dbReference>
<dbReference type="Proteomes" id="UP001058016">
    <property type="component" value="Chromosome"/>
</dbReference>
<evidence type="ECO:0000313" key="5">
    <source>
        <dbReference type="Proteomes" id="UP001058072"/>
    </source>
</evidence>
<dbReference type="PANTHER" id="PTHR33434">
    <property type="entry name" value="DEGV DOMAIN-CONTAINING PROTEIN DR_1986-RELATED"/>
    <property type="match status" value="1"/>
</dbReference>
<accession>A0A9Q9CMC9</accession>
<evidence type="ECO:0000259" key="1">
    <source>
        <dbReference type="PROSITE" id="PS51480"/>
    </source>
</evidence>
<dbReference type="InterPro" id="IPR050270">
    <property type="entry name" value="DegV_domain_contain"/>
</dbReference>
<gene>
    <name evidence="2" type="ORF">J0J69_04135</name>
    <name evidence="3" type="ORF">J0J70_10320</name>
</gene>
<evidence type="ECO:0000313" key="3">
    <source>
        <dbReference type="EMBL" id="UUF08001.1"/>
    </source>
</evidence>
<dbReference type="InterPro" id="IPR048394">
    <property type="entry name" value="FakA-like_M"/>
</dbReference>
<dbReference type="Pfam" id="PF02734">
    <property type="entry name" value="Dak2"/>
    <property type="match status" value="1"/>
</dbReference>
<dbReference type="EMBL" id="CP071250">
    <property type="protein sequence ID" value="UUF08001.1"/>
    <property type="molecule type" value="Genomic_DNA"/>
</dbReference>
<organism evidence="3 5">
    <name type="scientific">Turicibacter bilis</name>
    <dbReference type="NCBI Taxonomy" id="2735723"/>
    <lineage>
        <taxon>Bacteria</taxon>
        <taxon>Bacillati</taxon>
        <taxon>Bacillota</taxon>
        <taxon>Erysipelotrichia</taxon>
        <taxon>Erysipelotrichales</taxon>
        <taxon>Turicibacteraceae</taxon>
        <taxon>Turicibacter</taxon>
    </lineage>
</organism>
<dbReference type="InterPro" id="IPR004007">
    <property type="entry name" value="DhaL_dom"/>
</dbReference>
<dbReference type="PANTHER" id="PTHR33434:SF4">
    <property type="entry name" value="PHOSPHATASE PROTEIN"/>
    <property type="match status" value="1"/>
</dbReference>
<dbReference type="PROSITE" id="PS51480">
    <property type="entry name" value="DHAL"/>
    <property type="match status" value="1"/>
</dbReference>
<dbReference type="InterPro" id="IPR019986">
    <property type="entry name" value="YloV-like"/>
</dbReference>
<dbReference type="Pfam" id="PF13684">
    <property type="entry name" value="FakA-like_C"/>
    <property type="match status" value="1"/>
</dbReference>
<feature type="domain" description="DhaL" evidence="1">
    <location>
        <begin position="9"/>
        <end position="201"/>
    </location>
</feature>
<dbReference type="Gene3D" id="1.25.40.340">
    <property type="match status" value="1"/>
</dbReference>
<keyword evidence="4" id="KW-1185">Reference proteome</keyword>
<reference evidence="3 4" key="1">
    <citation type="submission" date="2021-03" db="EMBL/GenBank/DDBJ databases">
        <title>Comparative Genomics and Metabolomics in the genus Turicibacter.</title>
        <authorList>
            <person name="Maki J."/>
            <person name="Looft T."/>
        </authorList>
    </citation>
    <scope>NUCLEOTIDE SEQUENCE</scope>
    <source>
        <strain evidence="3">ISU324</strain>
        <strain evidence="2 4">MMM721</strain>
    </source>
</reference>
<proteinExistence type="predicted"/>
<evidence type="ECO:0000313" key="4">
    <source>
        <dbReference type="Proteomes" id="UP001058016"/>
    </source>
</evidence>
<dbReference type="InterPro" id="IPR033470">
    <property type="entry name" value="FakA-like_C"/>
</dbReference>
<dbReference type="SMART" id="SM01120">
    <property type="entry name" value="Dak2"/>
    <property type="match status" value="1"/>
</dbReference>
<dbReference type="GO" id="GO:0006071">
    <property type="term" value="P:glycerol metabolic process"/>
    <property type="evidence" value="ECO:0007669"/>
    <property type="project" value="InterPro"/>
</dbReference>
<evidence type="ECO:0000313" key="2">
    <source>
        <dbReference type="EMBL" id="UUF06776.1"/>
    </source>
</evidence>
<name>A0A9Q9CMC9_9FIRM</name>
<dbReference type="Proteomes" id="UP001058072">
    <property type="component" value="Chromosome"/>
</dbReference>
<protein>
    <submittedName>
        <fullName evidence="3">DAK2 domain-containing protein</fullName>
    </submittedName>
</protein>
<dbReference type="GO" id="GO:0004371">
    <property type="term" value="F:glycerone kinase activity"/>
    <property type="evidence" value="ECO:0007669"/>
    <property type="project" value="InterPro"/>
</dbReference>
<dbReference type="NCBIfam" id="TIGR03599">
    <property type="entry name" value="YloV"/>
    <property type="match status" value="1"/>
</dbReference>
<dbReference type="Pfam" id="PF21645">
    <property type="entry name" value="FakA-like_M"/>
    <property type="match status" value="1"/>
</dbReference>
<dbReference type="RefSeq" id="WP_055274831.1">
    <property type="nucleotide sequence ID" value="NZ_CP071249.1"/>
</dbReference>
<dbReference type="EMBL" id="CP071249">
    <property type="protein sequence ID" value="UUF06776.1"/>
    <property type="molecule type" value="Genomic_DNA"/>
</dbReference>